<sequence>MNINFQAILLLLELFALGISSNRHEYADYWMKAGEAQLTGILKDQQEHQKAKNVIIFVGDGMGMSTITAARIYKGQKKGKSGETGFLSFEKFPTTGLAKTYAVDKQVTDSAASATALFTGVKTNYLLLGLDARAKYNVCDSSTNKESSVSSIMTWAQNASKDTGFVTTTRITHATPAALYAHTNSRYWECNSQIPHTYSTCVKDIALQLVTDDPGRKFKVIMGGGANQLGLKGVNGSTYGGCNRTDGINLAQEWIKNKSNSLLIKTRKELNNIDPEKTEYLLGLFGPDHLSYAGDQKKSSDQPSLVDMTVNAIKILSKNPNGFVLMVEGGRIDHAHHENYAQLALEETLEFEDAVAAAVSITDKKQTLIIVTADHSHSLTINGYPDRGNSILGISDNENETYETLTYANGPGYTYHRLYNSDTQEIWINLKNSSLQRNGTFYRHFSPLYLTAETHSGEDVPVYACGPSSSLFSGVYDHNYIAHAISHASCIGPHATTCNVKSGAVTIFMSYCVYVLTTFIHVSILASKMI</sequence>
<dbReference type="EC" id="3.1.3.1" evidence="3 17"/>
<evidence type="ECO:0000256" key="15">
    <source>
        <dbReference type="PIRSR" id="PIRSR601952-2"/>
    </source>
</evidence>
<evidence type="ECO:0000256" key="18">
    <source>
        <dbReference type="SAM" id="Phobius"/>
    </source>
</evidence>
<comment type="caution">
    <text evidence="20">The sequence shown here is derived from an EMBL/GenBank/DDBJ whole genome shotgun (WGS) entry which is preliminary data.</text>
</comment>
<name>A0A6L2Q6J5_COPFO</name>
<feature type="binding site" evidence="15">
    <location>
        <position position="333"/>
    </location>
    <ligand>
        <name>Zn(2+)</name>
        <dbReference type="ChEBI" id="CHEBI:29105"/>
        <label>2</label>
    </ligand>
</feature>
<feature type="active site" description="Phosphoserine intermediate" evidence="14">
    <location>
        <position position="110"/>
    </location>
</feature>
<dbReference type="InterPro" id="IPR017850">
    <property type="entry name" value="Alkaline_phosphatase_core_sf"/>
</dbReference>
<dbReference type="GO" id="GO:0046872">
    <property type="term" value="F:metal ion binding"/>
    <property type="evidence" value="ECO:0007669"/>
    <property type="project" value="UniProtKB-KW"/>
</dbReference>
<comment type="cofactor">
    <cofactor evidence="15">
        <name>Zn(2+)</name>
        <dbReference type="ChEBI" id="CHEBI:29105"/>
    </cofactor>
    <text evidence="15">Binds 2 Zn(2+) ions.</text>
</comment>
<dbReference type="CDD" id="cd16012">
    <property type="entry name" value="ALP"/>
    <property type="match status" value="1"/>
</dbReference>
<proteinExistence type="inferred from homology"/>
<dbReference type="GO" id="GO:0005886">
    <property type="term" value="C:plasma membrane"/>
    <property type="evidence" value="ECO:0007669"/>
    <property type="project" value="UniProtKB-SubCell"/>
</dbReference>
<evidence type="ECO:0000256" key="9">
    <source>
        <dbReference type="ARBA" id="ARBA00022833"/>
    </source>
</evidence>
<evidence type="ECO:0000256" key="17">
    <source>
        <dbReference type="RuleBase" id="RU003947"/>
    </source>
</evidence>
<keyword evidence="7 15" id="KW-0479">Metal-binding</keyword>
<dbReference type="InterPro" id="IPR018299">
    <property type="entry name" value="Alkaline_phosphatase_AS"/>
</dbReference>
<keyword evidence="5" id="KW-0597">Phosphoprotein</keyword>
<dbReference type="Gene3D" id="3.40.720.10">
    <property type="entry name" value="Alkaline Phosphatase, subunit A"/>
    <property type="match status" value="1"/>
</dbReference>
<dbReference type="OrthoDB" id="5818554at2759"/>
<feature type="signal peptide" evidence="19">
    <location>
        <begin position="1"/>
        <end position="21"/>
    </location>
</feature>
<keyword evidence="18" id="KW-0812">Transmembrane</keyword>
<feature type="binding site" evidence="15">
    <location>
        <position position="175"/>
    </location>
    <ligand>
        <name>Mg(2+)</name>
        <dbReference type="ChEBI" id="CHEBI:18420"/>
    </ligand>
</feature>
<feature type="binding site" evidence="15">
    <location>
        <position position="375"/>
    </location>
    <ligand>
        <name>Zn(2+)</name>
        <dbReference type="ChEBI" id="CHEBI:29105"/>
        <label>2</label>
    </ligand>
</feature>
<evidence type="ECO:0000256" key="14">
    <source>
        <dbReference type="PIRSR" id="PIRSR601952-1"/>
    </source>
</evidence>
<feature type="binding site" evidence="15">
    <location>
        <position position="374"/>
    </location>
    <ligand>
        <name>Zn(2+)</name>
        <dbReference type="ChEBI" id="CHEBI:29105"/>
        <label>2</label>
    </ligand>
</feature>
<evidence type="ECO:0000256" key="3">
    <source>
        <dbReference type="ARBA" id="ARBA00012647"/>
    </source>
</evidence>
<dbReference type="PRINTS" id="PR00113">
    <property type="entry name" value="ALKPHPHTASE"/>
</dbReference>
<keyword evidence="13" id="KW-0449">Lipoprotein</keyword>
<keyword evidence="12" id="KW-0325">Glycoprotein</keyword>
<evidence type="ECO:0000313" key="20">
    <source>
        <dbReference type="EMBL" id="GFG40004.1"/>
    </source>
</evidence>
<dbReference type="Pfam" id="PF00245">
    <property type="entry name" value="Alk_phosphatase"/>
    <property type="match status" value="1"/>
</dbReference>
<feature type="chain" id="PRO_5026842009" description="Alkaline phosphatase" evidence="19">
    <location>
        <begin position="22"/>
        <end position="530"/>
    </location>
</feature>
<dbReference type="FunCoup" id="A0A6L2Q6J5">
    <property type="interactions" value="99"/>
</dbReference>
<comment type="catalytic activity">
    <reaction evidence="17">
        <text>a phosphate monoester + H2O = an alcohol + phosphate</text>
        <dbReference type="Rhea" id="RHEA:15017"/>
        <dbReference type="ChEBI" id="CHEBI:15377"/>
        <dbReference type="ChEBI" id="CHEBI:30879"/>
        <dbReference type="ChEBI" id="CHEBI:43474"/>
        <dbReference type="ChEBI" id="CHEBI:67140"/>
        <dbReference type="EC" id="3.1.3.1"/>
    </reaction>
</comment>
<feature type="transmembrane region" description="Helical" evidence="18">
    <location>
        <begin position="503"/>
        <end position="526"/>
    </location>
</feature>
<reference evidence="21" key="1">
    <citation type="submission" date="2020-01" db="EMBL/GenBank/DDBJ databases">
        <title>Draft genome sequence of the Termite Coptotermes fromosanus.</title>
        <authorList>
            <person name="Itakura S."/>
            <person name="Yosikawa Y."/>
            <person name="Umezawa K."/>
        </authorList>
    </citation>
    <scope>NUCLEOTIDE SEQUENCE [LARGE SCALE GENOMIC DNA]</scope>
</reference>
<feature type="binding site" evidence="15">
    <location>
        <position position="328"/>
    </location>
    <ligand>
        <name>Mg(2+)</name>
        <dbReference type="ChEBI" id="CHEBI:18420"/>
    </ligand>
</feature>
<evidence type="ECO:0000256" key="10">
    <source>
        <dbReference type="ARBA" id="ARBA00022842"/>
    </source>
</evidence>
<evidence type="ECO:0000256" key="19">
    <source>
        <dbReference type="SAM" id="SignalP"/>
    </source>
</evidence>
<dbReference type="Proteomes" id="UP000502823">
    <property type="component" value="Unassembled WGS sequence"/>
</dbReference>
<evidence type="ECO:0000256" key="7">
    <source>
        <dbReference type="ARBA" id="ARBA00022723"/>
    </source>
</evidence>
<evidence type="ECO:0000256" key="13">
    <source>
        <dbReference type="ARBA" id="ARBA00023288"/>
    </source>
</evidence>
<comment type="similarity">
    <text evidence="2 16">Belongs to the alkaline phosphatase family.</text>
</comment>
<keyword evidence="11 18" id="KW-0472">Membrane</keyword>
<dbReference type="EMBL" id="BLKM01001341">
    <property type="protein sequence ID" value="GFG40004.1"/>
    <property type="molecule type" value="Genomic_DNA"/>
</dbReference>
<evidence type="ECO:0000256" key="12">
    <source>
        <dbReference type="ARBA" id="ARBA00023180"/>
    </source>
</evidence>
<evidence type="ECO:0000313" key="21">
    <source>
        <dbReference type="Proteomes" id="UP000502823"/>
    </source>
</evidence>
<dbReference type="AlphaFoldDB" id="A0A6L2Q6J5"/>
<keyword evidence="6" id="KW-0336">GPI-anchor</keyword>
<dbReference type="InterPro" id="IPR001952">
    <property type="entry name" value="Alkaline_phosphatase"/>
</dbReference>
<keyword evidence="10 15" id="KW-0460">Magnesium</keyword>
<evidence type="ECO:0000256" key="4">
    <source>
        <dbReference type="ARBA" id="ARBA00022475"/>
    </source>
</evidence>
<dbReference type="PANTHER" id="PTHR11596">
    <property type="entry name" value="ALKALINE PHOSPHATASE"/>
    <property type="match status" value="1"/>
</dbReference>
<protein>
    <recommendedName>
        <fullName evidence="3 17">Alkaline phosphatase</fullName>
        <ecNumber evidence="3 17">3.1.3.1</ecNumber>
    </recommendedName>
</protein>
<keyword evidence="4" id="KW-1003">Cell membrane</keyword>
<evidence type="ECO:0000256" key="1">
    <source>
        <dbReference type="ARBA" id="ARBA00004609"/>
    </source>
</evidence>
<dbReference type="FunFam" id="3.40.720.10:FF:000008">
    <property type="entry name" value="Alkaline phosphatase"/>
    <property type="match status" value="1"/>
</dbReference>
<feature type="binding site" evidence="15">
    <location>
        <position position="60"/>
    </location>
    <ligand>
        <name>Zn(2+)</name>
        <dbReference type="ChEBI" id="CHEBI:29105"/>
        <label>2</label>
    </ligand>
</feature>
<dbReference type="SMART" id="SM00098">
    <property type="entry name" value="alkPPc"/>
    <property type="match status" value="1"/>
</dbReference>
<evidence type="ECO:0000256" key="16">
    <source>
        <dbReference type="RuleBase" id="RU003946"/>
    </source>
</evidence>
<keyword evidence="21" id="KW-1185">Reference proteome</keyword>
<gene>
    <name evidence="20" type="ORF">Cfor_12977</name>
</gene>
<evidence type="ECO:0000256" key="5">
    <source>
        <dbReference type="ARBA" id="ARBA00022553"/>
    </source>
</evidence>
<comment type="subcellular location">
    <subcellularLocation>
        <location evidence="1">Cell membrane</location>
        <topology evidence="1">Lipid-anchor</topology>
        <topology evidence="1">GPI-anchor</topology>
    </subcellularLocation>
</comment>
<dbReference type="GO" id="GO:0098552">
    <property type="term" value="C:side of membrane"/>
    <property type="evidence" value="ECO:0007669"/>
    <property type="project" value="UniProtKB-KW"/>
</dbReference>
<evidence type="ECO:0000256" key="2">
    <source>
        <dbReference type="ARBA" id="ARBA00005984"/>
    </source>
</evidence>
<dbReference type="InParanoid" id="A0A6L2Q6J5"/>
<keyword evidence="9 15" id="KW-0862">Zinc</keyword>
<dbReference type="PROSITE" id="PS00123">
    <property type="entry name" value="ALKALINE_PHOSPHATASE"/>
    <property type="match status" value="1"/>
</dbReference>
<organism evidence="20 21">
    <name type="scientific">Coptotermes formosanus</name>
    <name type="common">Formosan subterranean termite</name>
    <dbReference type="NCBI Taxonomy" id="36987"/>
    <lineage>
        <taxon>Eukaryota</taxon>
        <taxon>Metazoa</taxon>
        <taxon>Ecdysozoa</taxon>
        <taxon>Arthropoda</taxon>
        <taxon>Hexapoda</taxon>
        <taxon>Insecta</taxon>
        <taxon>Pterygota</taxon>
        <taxon>Neoptera</taxon>
        <taxon>Polyneoptera</taxon>
        <taxon>Dictyoptera</taxon>
        <taxon>Blattodea</taxon>
        <taxon>Blattoidea</taxon>
        <taxon>Termitoidae</taxon>
        <taxon>Rhinotermitidae</taxon>
        <taxon>Coptotermes</taxon>
    </lineage>
</organism>
<evidence type="ECO:0000256" key="8">
    <source>
        <dbReference type="ARBA" id="ARBA00022801"/>
    </source>
</evidence>
<feature type="binding site" evidence="15">
    <location>
        <position position="173"/>
    </location>
    <ligand>
        <name>Mg(2+)</name>
        <dbReference type="ChEBI" id="CHEBI:18420"/>
    </ligand>
</feature>
<dbReference type="SUPFAM" id="SSF53649">
    <property type="entry name" value="Alkaline phosphatase-like"/>
    <property type="match status" value="1"/>
</dbReference>
<feature type="binding site" evidence="15">
    <location>
        <position position="337"/>
    </location>
    <ligand>
        <name>Zn(2+)</name>
        <dbReference type="ChEBI" id="CHEBI:29105"/>
        <label>2</label>
    </ligand>
</feature>
<dbReference type="PANTHER" id="PTHR11596:SF5">
    <property type="entry name" value="ALKALINE PHOSPHATASE"/>
    <property type="match status" value="1"/>
</dbReference>
<accession>A0A6L2Q6J5</accession>
<feature type="binding site" evidence="15">
    <location>
        <position position="455"/>
    </location>
    <ligand>
        <name>Zn(2+)</name>
        <dbReference type="ChEBI" id="CHEBI:29105"/>
        <label>2</label>
    </ligand>
</feature>
<keyword evidence="8 17" id="KW-0378">Hydrolase</keyword>
<evidence type="ECO:0000256" key="11">
    <source>
        <dbReference type="ARBA" id="ARBA00023136"/>
    </source>
</evidence>
<evidence type="ECO:0000256" key="6">
    <source>
        <dbReference type="ARBA" id="ARBA00022622"/>
    </source>
</evidence>
<comment type="cofactor">
    <cofactor evidence="15">
        <name>Mg(2+)</name>
        <dbReference type="ChEBI" id="CHEBI:18420"/>
    </cofactor>
    <text evidence="15">Binds 1 Mg(2+) ion.</text>
</comment>
<keyword evidence="18" id="KW-1133">Transmembrane helix</keyword>
<feature type="binding site" evidence="15">
    <location>
        <position position="60"/>
    </location>
    <ligand>
        <name>Mg(2+)</name>
        <dbReference type="ChEBI" id="CHEBI:18420"/>
    </ligand>
</feature>
<keyword evidence="19" id="KW-0732">Signal</keyword>
<dbReference type="GO" id="GO:0004035">
    <property type="term" value="F:alkaline phosphatase activity"/>
    <property type="evidence" value="ECO:0007669"/>
    <property type="project" value="UniProtKB-EC"/>
</dbReference>